<evidence type="ECO:0000313" key="3">
    <source>
        <dbReference type="RefSeq" id="XP_021849892.2"/>
    </source>
</evidence>
<dbReference type="PANTHER" id="PTHR36407">
    <property type="entry name" value="MEDIATOR-ASSOCIATED PROTEIN 2"/>
    <property type="match status" value="1"/>
</dbReference>
<dbReference type="GeneID" id="110789520"/>
<organism evidence="2 3">
    <name type="scientific">Spinacia oleracea</name>
    <name type="common">Spinach</name>
    <dbReference type="NCBI Taxonomy" id="3562"/>
    <lineage>
        <taxon>Eukaryota</taxon>
        <taxon>Viridiplantae</taxon>
        <taxon>Streptophyta</taxon>
        <taxon>Embryophyta</taxon>
        <taxon>Tracheophyta</taxon>
        <taxon>Spermatophyta</taxon>
        <taxon>Magnoliopsida</taxon>
        <taxon>eudicotyledons</taxon>
        <taxon>Gunneridae</taxon>
        <taxon>Pentapetalae</taxon>
        <taxon>Caryophyllales</taxon>
        <taxon>Chenopodiaceae</taxon>
        <taxon>Chenopodioideae</taxon>
        <taxon>Anserineae</taxon>
        <taxon>Spinacia</taxon>
    </lineage>
</organism>
<dbReference type="KEGG" id="soe:110789520"/>
<feature type="region of interest" description="Disordered" evidence="1">
    <location>
        <begin position="188"/>
        <end position="294"/>
    </location>
</feature>
<dbReference type="AlphaFoldDB" id="A0A9R0IIL4"/>
<dbReference type="RefSeq" id="XP_021849892.2">
    <property type="nucleotide sequence ID" value="XM_021994200.2"/>
</dbReference>
<keyword evidence="2" id="KW-1185">Reference proteome</keyword>
<accession>A0A9R0IIL4</accession>
<dbReference type="InterPro" id="IPR038823">
    <property type="entry name" value="MED2_plant"/>
</dbReference>
<dbReference type="Proteomes" id="UP000813463">
    <property type="component" value="Chromosome 1"/>
</dbReference>
<sequence length="294" mass="32627">MVKFFFLKKSVIEQFFFSPCLNPSSVLPLKTLEEKQQLGVVVVSLSSRRRLCQSSPRAAAIFGKNMEKAGKTKKGYFPGPDYQEDNKESLIDIEMDDDTELWLIQLPDDQFPDLDGQKVSLDLDADGLLGSVEGKSGKVYNFVNYPSEVEDVTVFLSSPSGPKVAGKISRHVSLVNFPDPEELIALENDTKNQGPMSSMTNSSRNFSTPSRSQKTPHSQSRSRSSLTTSKRSSRSEVTDVSKQSKRTNGESSRYTNQSTQDSGRGRSDVSHVTYSGSSELSQRKKSKRKTDSQV</sequence>
<proteinExistence type="predicted"/>
<feature type="compositionally biased region" description="Low complexity" evidence="1">
    <location>
        <begin position="218"/>
        <end position="230"/>
    </location>
</feature>
<evidence type="ECO:0000313" key="2">
    <source>
        <dbReference type="Proteomes" id="UP000813463"/>
    </source>
</evidence>
<feature type="compositionally biased region" description="Polar residues" evidence="1">
    <location>
        <begin position="191"/>
        <end position="217"/>
    </location>
</feature>
<dbReference type="PANTHER" id="PTHR36407:SF1">
    <property type="entry name" value="MEDIATOR-ASSOCIATED PROTEIN 2"/>
    <property type="match status" value="1"/>
</dbReference>
<gene>
    <name evidence="3" type="primary">LOC110789520</name>
</gene>
<reference evidence="3" key="2">
    <citation type="submission" date="2025-08" db="UniProtKB">
        <authorList>
            <consortium name="RefSeq"/>
        </authorList>
    </citation>
    <scope>IDENTIFICATION</scope>
    <source>
        <tissue evidence="3">Leaf</tissue>
    </source>
</reference>
<reference evidence="2" key="1">
    <citation type="journal article" date="2021" name="Nat. Commun.">
        <title>Genomic analyses provide insights into spinach domestication and the genetic basis of agronomic traits.</title>
        <authorList>
            <person name="Cai X."/>
            <person name="Sun X."/>
            <person name="Xu C."/>
            <person name="Sun H."/>
            <person name="Wang X."/>
            <person name="Ge C."/>
            <person name="Zhang Z."/>
            <person name="Wang Q."/>
            <person name="Fei Z."/>
            <person name="Jiao C."/>
            <person name="Wang Q."/>
        </authorList>
    </citation>
    <scope>NUCLEOTIDE SEQUENCE [LARGE SCALE GENOMIC DNA]</scope>
    <source>
        <strain evidence="2">cv. Varoflay</strain>
    </source>
</reference>
<protein>
    <submittedName>
        <fullName evidence="3">Mediator-associated protein 2</fullName>
    </submittedName>
</protein>
<feature type="compositionally biased region" description="Polar residues" evidence="1">
    <location>
        <begin position="249"/>
        <end position="262"/>
    </location>
</feature>
<feature type="compositionally biased region" description="Polar residues" evidence="1">
    <location>
        <begin position="270"/>
        <end position="280"/>
    </location>
</feature>
<evidence type="ECO:0000256" key="1">
    <source>
        <dbReference type="SAM" id="MobiDB-lite"/>
    </source>
</evidence>
<name>A0A9R0IIL4_SPIOL</name>